<feature type="transmembrane region" description="Helical" evidence="1">
    <location>
        <begin position="286"/>
        <end position="311"/>
    </location>
</feature>
<dbReference type="Proteomes" id="UP000199385">
    <property type="component" value="Chromosome I"/>
</dbReference>
<dbReference type="AlphaFoldDB" id="A0A1A8ZGW8"/>
<feature type="transmembrane region" description="Helical" evidence="1">
    <location>
        <begin position="78"/>
        <end position="99"/>
    </location>
</feature>
<dbReference type="EMBL" id="LT594323">
    <property type="protein sequence ID" value="SBT43118.1"/>
    <property type="molecule type" value="Genomic_DNA"/>
</dbReference>
<accession>A0A1A8ZGW8</accession>
<keyword evidence="1" id="KW-0472">Membrane</keyword>
<evidence type="ECO:0000256" key="1">
    <source>
        <dbReference type="SAM" id="Phobius"/>
    </source>
</evidence>
<sequence>MVRPAAATTRWLLRRAALRWPADRRAELEREWSAEVAVLAGDGSIGPLLRQWRMVTFAGSLAVSPGEGRYGRFGVRRAAVVVAALSAYLLGLSLLQHSWYGVYSAQAEGDRPVIDDAGLAARLVVGTVALAPVLMAAAAGWLVGRRSGPAVRPRSLGLCLVAVVAAWVGVGFLLDHVTGSVAVPTMGYAFGRQPYGMVTSWVVWLVGFIAVGGWLSRAGRHRLVHGLLATVLVSAVAVTAATFAQFDAGTAPRAEAWKWFPQWLVPANPFETSPDEGALSFHSARAVIFFVSSYPHVLLAVTAFGAAYLLATRRRATTPAAALPA</sequence>
<reference evidence="3" key="1">
    <citation type="submission" date="2016-06" db="EMBL/GenBank/DDBJ databases">
        <authorList>
            <person name="Varghese N."/>
            <person name="Submissions Spin"/>
        </authorList>
    </citation>
    <scope>NUCLEOTIDE SEQUENCE [LARGE SCALE GENOMIC DNA]</scope>
    <source>
        <strain evidence="3">DSM 44815</strain>
    </source>
</reference>
<keyword evidence="1" id="KW-0812">Transmembrane</keyword>
<name>A0A1A8ZGW8_9ACTN</name>
<organism evidence="2 3">
    <name type="scientific">Micromonospora auratinigra</name>
    <dbReference type="NCBI Taxonomy" id="261654"/>
    <lineage>
        <taxon>Bacteria</taxon>
        <taxon>Bacillati</taxon>
        <taxon>Actinomycetota</taxon>
        <taxon>Actinomycetes</taxon>
        <taxon>Micromonosporales</taxon>
        <taxon>Micromonosporaceae</taxon>
        <taxon>Micromonospora</taxon>
    </lineage>
</organism>
<keyword evidence="1" id="KW-1133">Transmembrane helix</keyword>
<feature type="transmembrane region" description="Helical" evidence="1">
    <location>
        <begin position="119"/>
        <end position="143"/>
    </location>
</feature>
<feature type="transmembrane region" description="Helical" evidence="1">
    <location>
        <begin position="155"/>
        <end position="174"/>
    </location>
</feature>
<dbReference type="PATRIC" id="fig|261654.4.peg.2248"/>
<feature type="transmembrane region" description="Helical" evidence="1">
    <location>
        <begin position="227"/>
        <end position="246"/>
    </location>
</feature>
<evidence type="ECO:0000313" key="3">
    <source>
        <dbReference type="Proteomes" id="UP000199385"/>
    </source>
</evidence>
<dbReference type="STRING" id="261654.GA0070611_2206"/>
<protein>
    <submittedName>
        <fullName evidence="2">Uncharacterized protein</fullName>
    </submittedName>
</protein>
<gene>
    <name evidence="2" type="ORF">GA0070611_2206</name>
</gene>
<evidence type="ECO:0000313" key="2">
    <source>
        <dbReference type="EMBL" id="SBT43118.1"/>
    </source>
</evidence>
<feature type="transmembrane region" description="Helical" evidence="1">
    <location>
        <begin position="194"/>
        <end position="215"/>
    </location>
</feature>
<proteinExistence type="predicted"/>
<dbReference type="RefSeq" id="WP_091661964.1">
    <property type="nucleotide sequence ID" value="NZ_LT594323.1"/>
</dbReference>
<keyword evidence="3" id="KW-1185">Reference proteome</keyword>